<evidence type="ECO:0000313" key="2">
    <source>
        <dbReference type="EMBL" id="RDL41460.1"/>
    </source>
</evidence>
<dbReference type="OrthoDB" id="10617830at2759"/>
<dbReference type="GeneID" id="43594288"/>
<evidence type="ECO:0000313" key="3">
    <source>
        <dbReference type="Proteomes" id="UP000254866"/>
    </source>
</evidence>
<dbReference type="RefSeq" id="XP_031874116.1">
    <property type="nucleotide sequence ID" value="XM_032010062.1"/>
</dbReference>
<feature type="region of interest" description="Disordered" evidence="1">
    <location>
        <begin position="181"/>
        <end position="344"/>
    </location>
</feature>
<dbReference type="EMBL" id="NPIC01000001">
    <property type="protein sequence ID" value="RDL41460.1"/>
    <property type="molecule type" value="Genomic_DNA"/>
</dbReference>
<feature type="compositionally biased region" description="Basic and acidic residues" evidence="1">
    <location>
        <begin position="245"/>
        <end position="264"/>
    </location>
</feature>
<dbReference type="AlphaFoldDB" id="A0A370U0Z6"/>
<organism evidence="2 3">
    <name type="scientific">Venustampulla echinocandica</name>
    <dbReference type="NCBI Taxonomy" id="2656787"/>
    <lineage>
        <taxon>Eukaryota</taxon>
        <taxon>Fungi</taxon>
        <taxon>Dikarya</taxon>
        <taxon>Ascomycota</taxon>
        <taxon>Pezizomycotina</taxon>
        <taxon>Leotiomycetes</taxon>
        <taxon>Helotiales</taxon>
        <taxon>Pleuroascaceae</taxon>
        <taxon>Venustampulla</taxon>
    </lineage>
</organism>
<accession>A0A370U0Z6</accession>
<feature type="compositionally biased region" description="Basic and acidic residues" evidence="1">
    <location>
        <begin position="280"/>
        <end position="301"/>
    </location>
</feature>
<name>A0A370U0Z6_9HELO</name>
<feature type="compositionally biased region" description="Low complexity" evidence="1">
    <location>
        <begin position="270"/>
        <end position="279"/>
    </location>
</feature>
<comment type="caution">
    <text evidence="2">The sequence shown here is derived from an EMBL/GenBank/DDBJ whole genome shotgun (WGS) entry which is preliminary data.</text>
</comment>
<reference evidence="2 3" key="1">
    <citation type="journal article" date="2018" name="IMA Fungus">
        <title>IMA Genome-F 9: Draft genome sequence of Annulohypoxylon stygium, Aspergillus mulundensis, Berkeleyomyces basicola (syn. Thielaviopsis basicola), Ceratocystis smalleyi, two Cercospora beticola strains, Coleophoma cylindrospora, Fusarium fracticaudum, Phialophora cf. hyalina, and Morchella septimelata.</title>
        <authorList>
            <person name="Wingfield B.D."/>
            <person name="Bills G.F."/>
            <person name="Dong Y."/>
            <person name="Huang W."/>
            <person name="Nel W.J."/>
            <person name="Swalarsk-Parry B.S."/>
            <person name="Vaghefi N."/>
            <person name="Wilken P.M."/>
            <person name="An Z."/>
            <person name="de Beer Z.W."/>
            <person name="De Vos L."/>
            <person name="Chen L."/>
            <person name="Duong T.A."/>
            <person name="Gao Y."/>
            <person name="Hammerbacher A."/>
            <person name="Kikkert J.R."/>
            <person name="Li Y."/>
            <person name="Li H."/>
            <person name="Li K."/>
            <person name="Li Q."/>
            <person name="Liu X."/>
            <person name="Ma X."/>
            <person name="Naidoo K."/>
            <person name="Pethybridge S.J."/>
            <person name="Sun J."/>
            <person name="Steenkamp E.T."/>
            <person name="van der Nest M.A."/>
            <person name="van Wyk S."/>
            <person name="Wingfield M.J."/>
            <person name="Xiong C."/>
            <person name="Yue Q."/>
            <person name="Zhang X."/>
        </authorList>
    </citation>
    <scope>NUCLEOTIDE SEQUENCE [LARGE SCALE GENOMIC DNA]</scope>
    <source>
        <strain evidence="2 3">BP 5553</strain>
    </source>
</reference>
<evidence type="ECO:0000256" key="1">
    <source>
        <dbReference type="SAM" id="MobiDB-lite"/>
    </source>
</evidence>
<keyword evidence="3" id="KW-1185">Reference proteome</keyword>
<proteinExistence type="predicted"/>
<feature type="region of interest" description="Disordered" evidence="1">
    <location>
        <begin position="138"/>
        <end position="157"/>
    </location>
</feature>
<gene>
    <name evidence="2" type="ORF">BP5553_01439</name>
</gene>
<feature type="compositionally biased region" description="Polar residues" evidence="1">
    <location>
        <begin position="302"/>
        <end position="319"/>
    </location>
</feature>
<sequence length="344" mass="39595">MDKLPIPNHETIDMAINMAPTSIQPIARQGVQWVRQKIGPLKELEVQEGVDQEAPSPPPSPESHLGPEMTERRQFSLSPEMELPKSSEELDGSAHIFPAKIRISPESENRVAEELKDAMSRDLFQPLWPYVKENQLGKREDRGGRGTTKVQCEEEELDESIVFSPELTEEAIRRKEEIMRGWKAKKDRPPSKPTTGFGSLNDEEVNRRLEDLSMFNPTLPPHLRFRPVNRDFAEDGKSSKHKSRKGGEESGFLKEERQSAEAKAPRQKFTKQTQKSSQVKQEHQEKVSQKHSNQTDKHQEKNISQTSNESESHATSQRLQRLRMPRYRYDEQDSDDELPFAPRK</sequence>
<dbReference type="Proteomes" id="UP000254866">
    <property type="component" value="Unassembled WGS sequence"/>
</dbReference>
<feature type="region of interest" description="Disordered" evidence="1">
    <location>
        <begin position="44"/>
        <end position="92"/>
    </location>
</feature>
<feature type="compositionally biased region" description="Basic and acidic residues" evidence="1">
    <location>
        <begin position="228"/>
        <end position="238"/>
    </location>
</feature>
<protein>
    <submittedName>
        <fullName evidence="2">Uncharacterized protein</fullName>
    </submittedName>
</protein>